<comment type="similarity">
    <text evidence="1">Belongs to the DtxR/MntR family.</text>
</comment>
<dbReference type="InterPro" id="IPR050536">
    <property type="entry name" value="DtxR_MntR_Metal-Reg"/>
</dbReference>
<dbReference type="KEGG" id="acel:acsn021_00950"/>
<evidence type="ECO:0000256" key="1">
    <source>
        <dbReference type="ARBA" id="ARBA00007871"/>
    </source>
</evidence>
<dbReference type="Gene3D" id="1.10.60.10">
    <property type="entry name" value="Iron dependent repressor, metal binding and dimerisation domain"/>
    <property type="match status" value="1"/>
</dbReference>
<dbReference type="InterPro" id="IPR022687">
    <property type="entry name" value="HTH_DTXR"/>
</dbReference>
<feature type="domain" description="HTH dtxR-type" evidence="5">
    <location>
        <begin position="1"/>
        <end position="64"/>
    </location>
</feature>
<evidence type="ECO:0000256" key="2">
    <source>
        <dbReference type="ARBA" id="ARBA00023015"/>
    </source>
</evidence>
<evidence type="ECO:0000256" key="4">
    <source>
        <dbReference type="ARBA" id="ARBA00023163"/>
    </source>
</evidence>
<evidence type="ECO:0000256" key="3">
    <source>
        <dbReference type="ARBA" id="ARBA00023125"/>
    </source>
</evidence>
<dbReference type="PANTHER" id="PTHR33238:SF7">
    <property type="entry name" value="IRON-DEPENDENT TRANSCRIPTIONAL REGULATOR"/>
    <property type="match status" value="1"/>
</dbReference>
<sequence length="123" mass="13820">MQIKESAEDYLETILRLQEQTGHVRSVDIAHKLGYTKASVSIAMKKLREHGYIHIDENGTITLNKTGQDIAIKIYDRHQTLTSLLIAAGVSKETAAKDACKIEHVISTESYLCIKNYFNSKIV</sequence>
<dbReference type="InterPro" id="IPR001367">
    <property type="entry name" value="Fe_dep_repressor"/>
</dbReference>
<dbReference type="Gene3D" id="1.10.10.10">
    <property type="entry name" value="Winged helix-like DNA-binding domain superfamily/Winged helix DNA-binding domain"/>
    <property type="match status" value="1"/>
</dbReference>
<organism evidence="6 7">
    <name type="scientific">Anaerocolumna cellulosilytica</name>
    <dbReference type="NCBI Taxonomy" id="433286"/>
    <lineage>
        <taxon>Bacteria</taxon>
        <taxon>Bacillati</taxon>
        <taxon>Bacillota</taxon>
        <taxon>Clostridia</taxon>
        <taxon>Lachnospirales</taxon>
        <taxon>Lachnospiraceae</taxon>
        <taxon>Anaerocolumna</taxon>
    </lineage>
</organism>
<dbReference type="GO" id="GO:0046983">
    <property type="term" value="F:protein dimerization activity"/>
    <property type="evidence" value="ECO:0007669"/>
    <property type="project" value="InterPro"/>
</dbReference>
<dbReference type="InterPro" id="IPR036388">
    <property type="entry name" value="WH-like_DNA-bd_sf"/>
</dbReference>
<dbReference type="InterPro" id="IPR022689">
    <property type="entry name" value="Iron_dep_repressor"/>
</dbReference>
<evidence type="ECO:0000313" key="6">
    <source>
        <dbReference type="EMBL" id="BCJ92526.1"/>
    </source>
</evidence>
<keyword evidence="2" id="KW-0805">Transcription regulation</keyword>
<evidence type="ECO:0000259" key="5">
    <source>
        <dbReference type="PROSITE" id="PS50944"/>
    </source>
</evidence>
<dbReference type="SMART" id="SM00529">
    <property type="entry name" value="HTH_DTXR"/>
    <property type="match status" value="1"/>
</dbReference>
<reference evidence="6 7" key="1">
    <citation type="journal article" date="2016" name="Int. J. Syst. Evol. Microbiol.">
        <title>Descriptions of Anaerotaenia torta gen. nov., sp. nov. and Anaerocolumna cellulosilytica gen. nov., sp. nov. isolated from a methanogenic reactor of cattle waste.</title>
        <authorList>
            <person name="Uek A."/>
            <person name="Ohtaki Y."/>
            <person name="Kaku N."/>
            <person name="Ueki K."/>
        </authorList>
    </citation>
    <scope>NUCLEOTIDE SEQUENCE [LARGE SCALE GENOMIC DNA]</scope>
    <source>
        <strain evidence="6 7">SN021</strain>
    </source>
</reference>
<dbReference type="Proteomes" id="UP000515561">
    <property type="component" value="Chromosome"/>
</dbReference>
<gene>
    <name evidence="6" type="ORF">acsn021_00950</name>
</gene>
<dbReference type="SUPFAM" id="SSF47979">
    <property type="entry name" value="Iron-dependent repressor protein, dimerization domain"/>
    <property type="match status" value="1"/>
</dbReference>
<keyword evidence="4" id="KW-0804">Transcription</keyword>
<dbReference type="InterPro" id="IPR036421">
    <property type="entry name" value="Fe_dep_repressor_sf"/>
</dbReference>
<dbReference type="Pfam" id="PF01325">
    <property type="entry name" value="Fe_dep_repress"/>
    <property type="match status" value="1"/>
</dbReference>
<dbReference type="InterPro" id="IPR036390">
    <property type="entry name" value="WH_DNA-bd_sf"/>
</dbReference>
<dbReference type="RefSeq" id="WP_184093056.1">
    <property type="nucleotide sequence ID" value="NZ_AP023367.1"/>
</dbReference>
<dbReference type="PANTHER" id="PTHR33238">
    <property type="entry name" value="IRON (METAL) DEPENDENT REPRESSOR, DTXR FAMILY"/>
    <property type="match status" value="1"/>
</dbReference>
<dbReference type="SUPFAM" id="SSF46785">
    <property type="entry name" value="Winged helix' DNA-binding domain"/>
    <property type="match status" value="1"/>
</dbReference>
<accession>A0A6S6QSC7</accession>
<dbReference type="GO" id="GO:0003677">
    <property type="term" value="F:DNA binding"/>
    <property type="evidence" value="ECO:0007669"/>
    <property type="project" value="UniProtKB-KW"/>
</dbReference>
<dbReference type="GO" id="GO:0003700">
    <property type="term" value="F:DNA-binding transcription factor activity"/>
    <property type="evidence" value="ECO:0007669"/>
    <property type="project" value="InterPro"/>
</dbReference>
<dbReference type="EMBL" id="AP023367">
    <property type="protein sequence ID" value="BCJ92526.1"/>
    <property type="molecule type" value="Genomic_DNA"/>
</dbReference>
<keyword evidence="3" id="KW-0238">DNA-binding</keyword>
<proteinExistence type="inferred from homology"/>
<protein>
    <submittedName>
        <fullName evidence="6">DtxR family transcriptional regulator</fullName>
    </submittedName>
</protein>
<dbReference type="AlphaFoldDB" id="A0A6S6QSC7"/>
<dbReference type="PROSITE" id="PS50944">
    <property type="entry name" value="HTH_DTXR"/>
    <property type="match status" value="1"/>
</dbReference>
<dbReference type="Pfam" id="PF02742">
    <property type="entry name" value="Fe_dep_repr_C"/>
    <property type="match status" value="1"/>
</dbReference>
<evidence type="ECO:0000313" key="7">
    <source>
        <dbReference type="Proteomes" id="UP000515561"/>
    </source>
</evidence>
<dbReference type="GO" id="GO:0046914">
    <property type="term" value="F:transition metal ion binding"/>
    <property type="evidence" value="ECO:0007669"/>
    <property type="project" value="InterPro"/>
</dbReference>
<keyword evidence="7" id="KW-1185">Reference proteome</keyword>
<name>A0A6S6QSC7_9FIRM</name>